<dbReference type="EMBL" id="CAXHTA020000009">
    <property type="protein sequence ID" value="CAL5223942.1"/>
    <property type="molecule type" value="Genomic_DNA"/>
</dbReference>
<dbReference type="Proteomes" id="UP001497392">
    <property type="component" value="Unassembled WGS sequence"/>
</dbReference>
<evidence type="ECO:0000313" key="1">
    <source>
        <dbReference type="EMBL" id="CAL5223942.1"/>
    </source>
</evidence>
<gene>
    <name evidence="1" type="primary">g6545</name>
    <name evidence="1" type="ORF">VP750_LOCUS5601</name>
</gene>
<keyword evidence="2" id="KW-1185">Reference proteome</keyword>
<organism evidence="1 2">
    <name type="scientific">Coccomyxa viridis</name>
    <dbReference type="NCBI Taxonomy" id="1274662"/>
    <lineage>
        <taxon>Eukaryota</taxon>
        <taxon>Viridiplantae</taxon>
        <taxon>Chlorophyta</taxon>
        <taxon>core chlorophytes</taxon>
        <taxon>Trebouxiophyceae</taxon>
        <taxon>Trebouxiophyceae incertae sedis</taxon>
        <taxon>Coccomyxaceae</taxon>
        <taxon>Coccomyxa</taxon>
    </lineage>
</organism>
<name>A0ABP1G0M1_9CHLO</name>
<evidence type="ECO:0000313" key="2">
    <source>
        <dbReference type="Proteomes" id="UP001497392"/>
    </source>
</evidence>
<reference evidence="1 2" key="1">
    <citation type="submission" date="2024-06" db="EMBL/GenBank/DDBJ databases">
        <authorList>
            <person name="Kraege A."/>
            <person name="Thomma B."/>
        </authorList>
    </citation>
    <scope>NUCLEOTIDE SEQUENCE [LARGE SCALE GENOMIC DNA]</scope>
</reference>
<accession>A0ABP1G0M1</accession>
<comment type="caution">
    <text evidence="1">The sequence shown here is derived from an EMBL/GenBank/DDBJ whole genome shotgun (WGS) entry which is preliminary data.</text>
</comment>
<sequence>MAALLRGLCNTPVPASLVRRTQKHPCICSASGIQRASRTVRVRLPDGTKTRWQMSSQEDLETLLHTYNAVGGVLQAATVPAVIARFEDLTRERLYTVVPSIKGFRLIESARYPRRVIEVPCLTKNTLKDLMKNLGLAELRPMSGLGEGIGAFVKKNADGHICIEDLRDNTEYLGIPAPARPKNMVMKKELADDERDDVAVKALEALAREEHAGATVTAIRRKVYQNPQRPDDDVEVGAACIISLPGKKIAYIAEVVRVVNCSFLRLRASRKVDTIRRLLPSMPALQADFADCTHAEMLVFADCIDVDNQPTSLRRVTKELGVRLFLRLRGHNKDLPYQPFDLHWEIRY</sequence>
<proteinExistence type="predicted"/>
<protein>
    <submittedName>
        <fullName evidence="1">G6545 protein</fullName>
    </submittedName>
</protein>